<dbReference type="InterPro" id="IPR036875">
    <property type="entry name" value="Znf_CCHC_sf"/>
</dbReference>
<feature type="region of interest" description="Disordered" evidence="2">
    <location>
        <begin position="26"/>
        <end position="72"/>
    </location>
</feature>
<feature type="region of interest" description="Disordered" evidence="2">
    <location>
        <begin position="127"/>
        <end position="171"/>
    </location>
</feature>
<keyword evidence="1" id="KW-0863">Zinc-finger</keyword>
<proteinExistence type="predicted"/>
<keyword evidence="1" id="KW-0479">Metal-binding</keyword>
<dbReference type="PROSITE" id="PS50158">
    <property type="entry name" value="ZF_CCHC"/>
    <property type="match status" value="1"/>
</dbReference>
<dbReference type="GO" id="GO:0003676">
    <property type="term" value="F:nucleic acid binding"/>
    <property type="evidence" value="ECO:0007669"/>
    <property type="project" value="InterPro"/>
</dbReference>
<gene>
    <name evidence="5" type="primary">LOC130503621</name>
</gene>
<evidence type="ECO:0000313" key="4">
    <source>
        <dbReference type="Proteomes" id="UP000504610"/>
    </source>
</evidence>
<sequence length="199" mass="22759">MCFKCHRIGHYANKCQKQKPLVTLEKVETEPEKEDHLPIFDDYEHEPKEGSDGEQNHDHQEGSSSIQKLDQTQGEHCADYNSFAYNPFPFNVSDLRTNLFEEGEYDRTKIKHRPFCFKDTTRSGDLVNQLDQTKVSPPARADHTDQAAHSKTHGRARLSLGREETEDGYAFSSGQSRTCPYLYPVHPSCSNASRHLDES</sequence>
<evidence type="ECO:0000259" key="3">
    <source>
        <dbReference type="PROSITE" id="PS50158"/>
    </source>
</evidence>
<dbReference type="SUPFAM" id="SSF57756">
    <property type="entry name" value="Retrovirus zinc finger-like domains"/>
    <property type="match status" value="1"/>
</dbReference>
<dbReference type="RefSeq" id="XP_056854230.1">
    <property type="nucleotide sequence ID" value="XM_056998250.1"/>
</dbReference>
<evidence type="ECO:0000256" key="1">
    <source>
        <dbReference type="PROSITE-ProRule" id="PRU00047"/>
    </source>
</evidence>
<keyword evidence="4" id="KW-1185">Reference proteome</keyword>
<dbReference type="GeneID" id="130503621"/>
<protein>
    <submittedName>
        <fullName evidence="5">Uncharacterized protein LOC130503621</fullName>
    </submittedName>
</protein>
<name>A0A9W3CRV6_RAPSA</name>
<keyword evidence="1" id="KW-0862">Zinc</keyword>
<feature type="domain" description="CCHC-type" evidence="3">
    <location>
        <begin position="2"/>
        <end position="17"/>
    </location>
</feature>
<dbReference type="KEGG" id="rsz:130503621"/>
<dbReference type="Proteomes" id="UP000504610">
    <property type="component" value="Unplaced"/>
</dbReference>
<feature type="compositionally biased region" description="Polar residues" evidence="2">
    <location>
        <begin position="62"/>
        <end position="72"/>
    </location>
</feature>
<feature type="compositionally biased region" description="Basic and acidic residues" evidence="2">
    <location>
        <begin position="26"/>
        <end position="39"/>
    </location>
</feature>
<reference evidence="5" key="1">
    <citation type="submission" date="2025-08" db="UniProtKB">
        <authorList>
            <consortium name="RefSeq"/>
        </authorList>
    </citation>
    <scope>IDENTIFICATION</scope>
    <source>
        <tissue evidence="5">Leaf</tissue>
    </source>
</reference>
<dbReference type="InterPro" id="IPR001878">
    <property type="entry name" value="Znf_CCHC"/>
</dbReference>
<feature type="compositionally biased region" description="Basic and acidic residues" evidence="2">
    <location>
        <begin position="45"/>
        <end position="61"/>
    </location>
</feature>
<accession>A0A9W3CRV6</accession>
<dbReference type="GO" id="GO:0008270">
    <property type="term" value="F:zinc ion binding"/>
    <property type="evidence" value="ECO:0007669"/>
    <property type="project" value="UniProtKB-KW"/>
</dbReference>
<organism evidence="4 5">
    <name type="scientific">Raphanus sativus</name>
    <name type="common">Radish</name>
    <name type="synonym">Raphanus raphanistrum var. sativus</name>
    <dbReference type="NCBI Taxonomy" id="3726"/>
    <lineage>
        <taxon>Eukaryota</taxon>
        <taxon>Viridiplantae</taxon>
        <taxon>Streptophyta</taxon>
        <taxon>Embryophyta</taxon>
        <taxon>Tracheophyta</taxon>
        <taxon>Spermatophyta</taxon>
        <taxon>Magnoliopsida</taxon>
        <taxon>eudicotyledons</taxon>
        <taxon>Gunneridae</taxon>
        <taxon>Pentapetalae</taxon>
        <taxon>rosids</taxon>
        <taxon>malvids</taxon>
        <taxon>Brassicales</taxon>
        <taxon>Brassicaceae</taxon>
        <taxon>Brassiceae</taxon>
        <taxon>Raphanus</taxon>
    </lineage>
</organism>
<dbReference type="AlphaFoldDB" id="A0A9W3CRV6"/>
<evidence type="ECO:0000313" key="5">
    <source>
        <dbReference type="RefSeq" id="XP_056854230.1"/>
    </source>
</evidence>
<evidence type="ECO:0000256" key="2">
    <source>
        <dbReference type="SAM" id="MobiDB-lite"/>
    </source>
</evidence>